<keyword evidence="2" id="KW-1185">Reference proteome</keyword>
<reference evidence="1 2" key="1">
    <citation type="submission" date="2024-01" db="EMBL/GenBank/DDBJ databases">
        <title>Genome assemblies of Stephania.</title>
        <authorList>
            <person name="Yang L."/>
        </authorList>
    </citation>
    <scope>NUCLEOTIDE SEQUENCE [LARGE SCALE GENOMIC DNA]</scope>
    <source>
        <strain evidence="1">JXDWG</strain>
        <tissue evidence="1">Leaf</tissue>
    </source>
</reference>
<gene>
    <name evidence="1" type="ORF">Scep_004207</name>
</gene>
<evidence type="ECO:0000313" key="1">
    <source>
        <dbReference type="EMBL" id="KAK9157633.1"/>
    </source>
</evidence>
<evidence type="ECO:0000313" key="2">
    <source>
        <dbReference type="Proteomes" id="UP001419268"/>
    </source>
</evidence>
<name>A0AAP0KS05_9MAGN</name>
<accession>A0AAP0KS05</accession>
<proteinExistence type="predicted"/>
<protein>
    <submittedName>
        <fullName evidence="1">Uncharacterized protein</fullName>
    </submittedName>
</protein>
<dbReference type="EMBL" id="JBBNAG010000002">
    <property type="protein sequence ID" value="KAK9157633.1"/>
    <property type="molecule type" value="Genomic_DNA"/>
</dbReference>
<organism evidence="1 2">
    <name type="scientific">Stephania cephalantha</name>
    <dbReference type="NCBI Taxonomy" id="152367"/>
    <lineage>
        <taxon>Eukaryota</taxon>
        <taxon>Viridiplantae</taxon>
        <taxon>Streptophyta</taxon>
        <taxon>Embryophyta</taxon>
        <taxon>Tracheophyta</taxon>
        <taxon>Spermatophyta</taxon>
        <taxon>Magnoliopsida</taxon>
        <taxon>Ranunculales</taxon>
        <taxon>Menispermaceae</taxon>
        <taxon>Menispermoideae</taxon>
        <taxon>Cissampelideae</taxon>
        <taxon>Stephania</taxon>
    </lineage>
</organism>
<dbReference type="AlphaFoldDB" id="A0AAP0KS05"/>
<dbReference type="Proteomes" id="UP001419268">
    <property type="component" value="Unassembled WGS sequence"/>
</dbReference>
<sequence>MFVLRHLLRKIPLSLPYLIIGYMTSTCSSGHHLPYSHFITSYLESAQVDISLGIHPLSAYDTIDMATLKAMKYRYIRHAQRWVREEDIPDGQHYEGYESPLPVDLLVAFDERVYLDYNFLFPHGDDGDDEVHHHFMAPPPLQQQSHQ</sequence>
<comment type="caution">
    <text evidence="1">The sequence shown here is derived from an EMBL/GenBank/DDBJ whole genome shotgun (WGS) entry which is preliminary data.</text>
</comment>